<feature type="transmembrane region" description="Helical" evidence="6">
    <location>
        <begin position="183"/>
        <end position="204"/>
    </location>
</feature>
<comment type="caution">
    <text evidence="8">The sequence shown here is derived from an EMBL/GenBank/DDBJ whole genome shotgun (WGS) entry which is preliminary data.</text>
</comment>
<organism evidence="8 9">
    <name type="scientific">Catenibacillus scindens</name>
    <dbReference type="NCBI Taxonomy" id="673271"/>
    <lineage>
        <taxon>Bacteria</taxon>
        <taxon>Bacillati</taxon>
        <taxon>Bacillota</taxon>
        <taxon>Clostridia</taxon>
        <taxon>Lachnospirales</taxon>
        <taxon>Lachnospiraceae</taxon>
        <taxon>Catenibacillus</taxon>
    </lineage>
</organism>
<gene>
    <name evidence="8" type="ORF">HNP82_002062</name>
</gene>
<evidence type="ECO:0000256" key="5">
    <source>
        <dbReference type="ARBA" id="ARBA00023136"/>
    </source>
</evidence>
<dbReference type="InterPro" id="IPR051461">
    <property type="entry name" value="UPF0750_membrane"/>
</dbReference>
<evidence type="ECO:0000256" key="4">
    <source>
        <dbReference type="ARBA" id="ARBA00022989"/>
    </source>
</evidence>
<feature type="transmembrane region" description="Helical" evidence="6">
    <location>
        <begin position="54"/>
        <end position="80"/>
    </location>
</feature>
<evidence type="ECO:0000256" key="2">
    <source>
        <dbReference type="ARBA" id="ARBA00022475"/>
    </source>
</evidence>
<name>A0A7W8M569_9FIRM</name>
<reference evidence="8 9" key="1">
    <citation type="submission" date="2020-08" db="EMBL/GenBank/DDBJ databases">
        <title>Genomic Encyclopedia of Type Strains, Phase IV (KMG-IV): sequencing the most valuable type-strain genomes for metagenomic binning, comparative biology and taxonomic classification.</title>
        <authorList>
            <person name="Goeker M."/>
        </authorList>
    </citation>
    <scope>NUCLEOTIDE SEQUENCE [LARGE SCALE GENOMIC DNA]</scope>
    <source>
        <strain evidence="8 9">DSM 106146</strain>
    </source>
</reference>
<dbReference type="InterPro" id="IPR015867">
    <property type="entry name" value="N-reg_PII/ATP_PRibTrfase_C"/>
</dbReference>
<dbReference type="InterPro" id="IPR003740">
    <property type="entry name" value="YitT"/>
</dbReference>
<evidence type="ECO:0000256" key="1">
    <source>
        <dbReference type="ARBA" id="ARBA00004651"/>
    </source>
</evidence>
<dbReference type="Pfam" id="PF02588">
    <property type="entry name" value="YitT_membrane"/>
    <property type="match status" value="1"/>
</dbReference>
<dbReference type="CDD" id="cd16380">
    <property type="entry name" value="YitT_C"/>
    <property type="match status" value="1"/>
</dbReference>
<dbReference type="PIRSF" id="PIRSF006483">
    <property type="entry name" value="Membrane_protein_YitT"/>
    <property type="match status" value="1"/>
</dbReference>
<evidence type="ECO:0000256" key="6">
    <source>
        <dbReference type="SAM" id="Phobius"/>
    </source>
</evidence>
<evidence type="ECO:0000256" key="3">
    <source>
        <dbReference type="ARBA" id="ARBA00022692"/>
    </source>
</evidence>
<evidence type="ECO:0000313" key="9">
    <source>
        <dbReference type="Proteomes" id="UP000543642"/>
    </source>
</evidence>
<feature type="domain" description="DUF2179" evidence="7">
    <location>
        <begin position="230"/>
        <end position="284"/>
    </location>
</feature>
<sequence length="296" mass="32073">MKNTDSRKWARGLALDLGADLIGSLIFAVGIVCFTEPANIAPGGVSGLAIIVNYLWDVLPIGAVSMIINIPLIILSFIYLGKKASWRTIKSLVISSLMIDWVVTPFFPVYQGDLLLGAVFGGVFIGAGLALIFLRGSTTGGTEIVSNLMRLRWPHISMGRAILFVDCAVIALSMVVFGNMESGMYGIISLFCSTKVIDAIIYGFDQGNMVTVISDKNEEISRRIMAEIDRGVTLLHGKGAYTGKEREVLICAVRKSEFARLKSIIREIDHSAFVVTTEAGEILGEGFKPVNKDGTF</sequence>
<feature type="transmembrane region" description="Helical" evidence="6">
    <location>
        <begin position="92"/>
        <end position="110"/>
    </location>
</feature>
<feature type="transmembrane region" description="Helical" evidence="6">
    <location>
        <begin position="157"/>
        <end position="177"/>
    </location>
</feature>
<comment type="subcellular location">
    <subcellularLocation>
        <location evidence="1">Cell membrane</location>
        <topology evidence="1">Multi-pass membrane protein</topology>
    </subcellularLocation>
</comment>
<dbReference type="Gene3D" id="3.30.70.120">
    <property type="match status" value="1"/>
</dbReference>
<dbReference type="PANTHER" id="PTHR33545">
    <property type="entry name" value="UPF0750 MEMBRANE PROTEIN YITT-RELATED"/>
    <property type="match status" value="1"/>
</dbReference>
<keyword evidence="3 6" id="KW-0812">Transmembrane</keyword>
<feature type="transmembrane region" description="Helical" evidence="6">
    <location>
        <begin position="12"/>
        <end position="34"/>
    </location>
</feature>
<dbReference type="AlphaFoldDB" id="A0A7W8M569"/>
<dbReference type="GO" id="GO:0005886">
    <property type="term" value="C:plasma membrane"/>
    <property type="evidence" value="ECO:0007669"/>
    <property type="project" value="UniProtKB-SubCell"/>
</dbReference>
<dbReference type="InterPro" id="IPR019264">
    <property type="entry name" value="DUF2179"/>
</dbReference>
<dbReference type="RefSeq" id="WP_183774033.1">
    <property type="nucleotide sequence ID" value="NZ_CAWVEG010000183.1"/>
</dbReference>
<keyword evidence="5 6" id="KW-0472">Membrane</keyword>
<keyword evidence="4 6" id="KW-1133">Transmembrane helix</keyword>
<feature type="transmembrane region" description="Helical" evidence="6">
    <location>
        <begin position="116"/>
        <end position="136"/>
    </location>
</feature>
<keyword evidence="9" id="KW-1185">Reference proteome</keyword>
<keyword evidence="2" id="KW-1003">Cell membrane</keyword>
<proteinExistence type="predicted"/>
<evidence type="ECO:0000313" key="8">
    <source>
        <dbReference type="EMBL" id="MBB5264923.1"/>
    </source>
</evidence>
<dbReference type="PANTHER" id="PTHR33545:SF9">
    <property type="entry name" value="UPF0750 MEMBRANE PROTEIN YITE"/>
    <property type="match status" value="1"/>
</dbReference>
<accession>A0A7W8M569</accession>
<dbReference type="Proteomes" id="UP000543642">
    <property type="component" value="Unassembled WGS sequence"/>
</dbReference>
<evidence type="ECO:0000259" key="7">
    <source>
        <dbReference type="Pfam" id="PF10035"/>
    </source>
</evidence>
<dbReference type="EMBL" id="JACHFW010000007">
    <property type="protein sequence ID" value="MBB5264923.1"/>
    <property type="molecule type" value="Genomic_DNA"/>
</dbReference>
<dbReference type="Pfam" id="PF10035">
    <property type="entry name" value="DUF2179"/>
    <property type="match status" value="1"/>
</dbReference>
<protein>
    <submittedName>
        <fullName evidence="8">Uncharacterized membrane-anchored protein YitT (DUF2179 family)</fullName>
    </submittedName>
</protein>